<evidence type="ECO:0000313" key="7">
    <source>
        <dbReference type="EMBL" id="MCW3171758.1"/>
    </source>
</evidence>
<dbReference type="SMART" id="SM00926">
    <property type="entry name" value="Molybdop_Fe4S4"/>
    <property type="match status" value="1"/>
</dbReference>
<comment type="caution">
    <text evidence="7">The sequence shown here is derived from an EMBL/GenBank/DDBJ whole genome shotgun (WGS) entry which is preliminary data.</text>
</comment>
<evidence type="ECO:0000256" key="1">
    <source>
        <dbReference type="ARBA" id="ARBA00022485"/>
    </source>
</evidence>
<gene>
    <name evidence="7" type="ORF">OHT75_04610</name>
</gene>
<dbReference type="InterPro" id="IPR050123">
    <property type="entry name" value="Prok_molybdopt-oxidoreductase"/>
</dbReference>
<dbReference type="SUPFAM" id="SSF50692">
    <property type="entry name" value="ADC-like"/>
    <property type="match status" value="1"/>
</dbReference>
<keyword evidence="8" id="KW-1185">Reference proteome</keyword>
<dbReference type="Gene3D" id="3.40.228.10">
    <property type="entry name" value="Dimethylsulfoxide Reductase, domain 2"/>
    <property type="match status" value="1"/>
</dbReference>
<dbReference type="SUPFAM" id="SSF53706">
    <property type="entry name" value="Formate dehydrogenase/DMSO reductase, domains 1-3"/>
    <property type="match status" value="1"/>
</dbReference>
<dbReference type="PANTHER" id="PTHR43105:SF9">
    <property type="entry name" value="NADPH-FE(3+) OXIDOREDUCTASE SUBUNIT ALPHA"/>
    <property type="match status" value="1"/>
</dbReference>
<dbReference type="Gene3D" id="1.10.10.1100">
    <property type="entry name" value="BFD-like [2Fe-2S]-binding domain"/>
    <property type="match status" value="1"/>
</dbReference>
<dbReference type="Pfam" id="PF01568">
    <property type="entry name" value="Molydop_binding"/>
    <property type="match status" value="1"/>
</dbReference>
<evidence type="ECO:0000313" key="8">
    <source>
        <dbReference type="Proteomes" id="UP001163714"/>
    </source>
</evidence>
<organism evidence="7 8">
    <name type="scientific">Shewanella subflava</name>
    <dbReference type="NCBI Taxonomy" id="2986476"/>
    <lineage>
        <taxon>Bacteria</taxon>
        <taxon>Pseudomonadati</taxon>
        <taxon>Pseudomonadota</taxon>
        <taxon>Gammaproteobacteria</taxon>
        <taxon>Alteromonadales</taxon>
        <taxon>Shewanellaceae</taxon>
        <taxon>Shewanella</taxon>
    </lineage>
</organism>
<feature type="domain" description="4Fe-4S Mo/W bis-MGD-type" evidence="6">
    <location>
        <begin position="1"/>
        <end position="64"/>
    </location>
</feature>
<evidence type="ECO:0000259" key="6">
    <source>
        <dbReference type="PROSITE" id="PS51669"/>
    </source>
</evidence>
<dbReference type="InterPro" id="IPR009010">
    <property type="entry name" value="Asp_de-COase-like_dom_sf"/>
</dbReference>
<dbReference type="Proteomes" id="UP001163714">
    <property type="component" value="Unassembled WGS sequence"/>
</dbReference>
<dbReference type="Gene3D" id="2.20.25.90">
    <property type="entry name" value="ADC-like domains"/>
    <property type="match status" value="1"/>
</dbReference>
<keyword evidence="4" id="KW-0408">Iron</keyword>
<dbReference type="InterPro" id="IPR006963">
    <property type="entry name" value="Mopterin_OxRdtase_4Fe-4S_dom"/>
</dbReference>
<dbReference type="InterPro" id="IPR006656">
    <property type="entry name" value="Mopterin_OxRdtase"/>
</dbReference>
<dbReference type="RefSeq" id="WP_264725279.1">
    <property type="nucleotide sequence ID" value="NZ_JAPDMX010000005.1"/>
</dbReference>
<evidence type="ECO:0000256" key="3">
    <source>
        <dbReference type="ARBA" id="ARBA00023002"/>
    </source>
</evidence>
<dbReference type="InterPro" id="IPR041854">
    <property type="entry name" value="BFD-like_2Fe2S-bd_dom_sf"/>
</dbReference>
<dbReference type="PROSITE" id="PS51669">
    <property type="entry name" value="4FE4S_MOW_BIS_MGD"/>
    <property type="match status" value="1"/>
</dbReference>
<dbReference type="Pfam" id="PF00384">
    <property type="entry name" value="Molybdopterin"/>
    <property type="match status" value="1"/>
</dbReference>
<dbReference type="EMBL" id="JAPDMX010000005">
    <property type="protein sequence ID" value="MCW3171758.1"/>
    <property type="molecule type" value="Genomic_DNA"/>
</dbReference>
<sequence>MAEIQSSCAYCGVGCGLTISHHSSQTLAESNLSLTLKGDSSHPANFGRLCAKGEKLLLSLNQPNTLRYPKLRSGKPLEWDVATRLIADKFQQTIAQHGPNSVALYLSGQLLTEDYYVANKFAKGYLKTANVDTNSRLCMSSAVSAMQRAFGEDVVPGCYQDFEQAEVIVLIGANTAWTHPVLFQRMLAAKQTHGCKLVVIDPISTATAKQADLHLAVSPGADLSLFVGLLGYLADNQCLNDEYIKNHTEGFETVIEHAQRVSGNLAALANTVGVSAVDLTAFYHLFSSHTKVVTASCQGVNQSVIGTDTTNAIINCHLALGQIGQAGAGFFSLTGQPNAMGGREVGGLATQLASHMGFSEQEQALLADFWQCDHVATKPGLAAVEMFDALAKGNIKAIWIMGTNPVVSLPESDKIAKALADCPFVVVSEVSPDSDTAKLADVLLPAQGWSEKCGTVTNSERCITRQRGFIAAKGQAKPDWWALSQVAINMGFSGFEYQDNAAIFSEYALLSQTVNHAFPHKRFNLGGLAGLTKAQYDTLPPTQWPVATQQQIGQQHQRVFTDAQFSTPSGKAQFIAPAKKIEVLNHHQGDSLDQQPLTLLLNSGRSRDQWHTMTRTGHIASLRANVPEPTLSLHSRLLKPFDLVAGELAQIQSATDTSFTLARVTVDDDLPLSLANMSMHWSEQFSLGKGVNQAIDNRFDPVSKQPGFKCQPVRLFPVKLALQGVVFGDHDAQAQGLTWQVAQTLTTGICYHLGFADQQEGFAYQASPFSLKWTVMLDANTGKSQQLHIQCNTDKGRLIALKVLSNQPVNIALETMNALIGQTLTPKLLNQLHQQLKAGNSPVICSCTGITDAAIGDEVNRQFNQQVLLKGIKHVQFEQILDATQSSLGCGRKCGSCNSEVRQCAQKHWEEALTFAPSIDESEVGHEYAKPIKEDVA</sequence>
<dbReference type="InterPro" id="IPR006657">
    <property type="entry name" value="MoPterin_dinucl-bd_dom"/>
</dbReference>
<reference evidence="7" key="1">
    <citation type="submission" date="2022-10" db="EMBL/GenBank/DDBJ databases">
        <title>Shewanella flava sp. nov, isolated from the estuary of the Fenhe River into the Yellow River.</title>
        <authorList>
            <person name="Li Y."/>
        </authorList>
    </citation>
    <scope>NUCLEOTIDE SEQUENCE</scope>
    <source>
        <strain evidence="7">FYR11-62</strain>
    </source>
</reference>
<protein>
    <submittedName>
        <fullName evidence="7">Molybdopterin-dependent oxidoreductase</fullName>
    </submittedName>
</protein>
<dbReference type="CDD" id="cd02754">
    <property type="entry name" value="MopB_Nitrate-R-NapA-like"/>
    <property type="match status" value="1"/>
</dbReference>
<dbReference type="Gene3D" id="2.40.40.20">
    <property type="match status" value="1"/>
</dbReference>
<proteinExistence type="predicted"/>
<dbReference type="Pfam" id="PF04879">
    <property type="entry name" value="Molybdop_Fe4S4"/>
    <property type="match status" value="1"/>
</dbReference>
<evidence type="ECO:0000256" key="4">
    <source>
        <dbReference type="ARBA" id="ARBA00023004"/>
    </source>
</evidence>
<evidence type="ECO:0000256" key="2">
    <source>
        <dbReference type="ARBA" id="ARBA00022723"/>
    </source>
</evidence>
<keyword evidence="5" id="KW-0411">Iron-sulfur</keyword>
<keyword evidence="1" id="KW-0004">4Fe-4S</keyword>
<dbReference type="Gene3D" id="3.40.50.740">
    <property type="match status" value="1"/>
</dbReference>
<dbReference type="PANTHER" id="PTHR43105">
    <property type="entry name" value="RESPIRATORY NITRATE REDUCTASE"/>
    <property type="match status" value="1"/>
</dbReference>
<name>A0ABT3I7C9_9GAMM</name>
<evidence type="ECO:0000256" key="5">
    <source>
        <dbReference type="ARBA" id="ARBA00023014"/>
    </source>
</evidence>
<keyword evidence="2" id="KW-0479">Metal-binding</keyword>
<accession>A0ABT3I7C9</accession>
<keyword evidence="3" id="KW-0560">Oxidoreductase</keyword>